<sequence length="150" mass="17117">MICLRSRCRSNGGAPLPDLPPEQGPKIVHEPLEKSEIPNGQRLRETWQDFFARREAKNVLRREKESEQSRQVRLQREEHARQFKIPGSKGAHVFVWMLNEDKGYLVRKHVAVSVPRHLDPCHSRVGADATASERGKKLHKGPALSKCGQE</sequence>
<feature type="region of interest" description="Disordered" evidence="1">
    <location>
        <begin position="122"/>
        <end position="150"/>
    </location>
</feature>
<protein>
    <submittedName>
        <fullName evidence="2">Uncharacterized protein</fullName>
    </submittedName>
</protein>
<evidence type="ECO:0000313" key="2">
    <source>
        <dbReference type="EMBL" id="PBK59504.1"/>
    </source>
</evidence>
<dbReference type="STRING" id="1076256.A0A2H3ARY8"/>
<reference evidence="3" key="1">
    <citation type="journal article" date="2017" name="Nat. Ecol. Evol.">
        <title>Genome expansion and lineage-specific genetic innovations in the forest pathogenic fungi Armillaria.</title>
        <authorList>
            <person name="Sipos G."/>
            <person name="Prasanna A.N."/>
            <person name="Walter M.C."/>
            <person name="O'Connor E."/>
            <person name="Balint B."/>
            <person name="Krizsan K."/>
            <person name="Kiss B."/>
            <person name="Hess J."/>
            <person name="Varga T."/>
            <person name="Slot J."/>
            <person name="Riley R."/>
            <person name="Boka B."/>
            <person name="Rigling D."/>
            <person name="Barry K."/>
            <person name="Lee J."/>
            <person name="Mihaltcheva S."/>
            <person name="LaButti K."/>
            <person name="Lipzen A."/>
            <person name="Waldron R."/>
            <person name="Moloney N.M."/>
            <person name="Sperisen C."/>
            <person name="Kredics L."/>
            <person name="Vagvoelgyi C."/>
            <person name="Patrignani A."/>
            <person name="Fitzpatrick D."/>
            <person name="Nagy I."/>
            <person name="Doyle S."/>
            <person name="Anderson J.B."/>
            <person name="Grigoriev I.V."/>
            <person name="Gueldener U."/>
            <person name="Muensterkoetter M."/>
            <person name="Nagy L.G."/>
        </authorList>
    </citation>
    <scope>NUCLEOTIDE SEQUENCE [LARGE SCALE GENOMIC DNA]</scope>
    <source>
        <strain evidence="3">28-4</strain>
    </source>
</reference>
<proteinExistence type="predicted"/>
<organism evidence="2 3">
    <name type="scientific">Armillaria solidipes</name>
    <dbReference type="NCBI Taxonomy" id="1076256"/>
    <lineage>
        <taxon>Eukaryota</taxon>
        <taxon>Fungi</taxon>
        <taxon>Dikarya</taxon>
        <taxon>Basidiomycota</taxon>
        <taxon>Agaricomycotina</taxon>
        <taxon>Agaricomycetes</taxon>
        <taxon>Agaricomycetidae</taxon>
        <taxon>Agaricales</taxon>
        <taxon>Marasmiineae</taxon>
        <taxon>Physalacriaceae</taxon>
        <taxon>Armillaria</taxon>
    </lineage>
</organism>
<dbReference type="Proteomes" id="UP000218334">
    <property type="component" value="Unassembled WGS sequence"/>
</dbReference>
<gene>
    <name evidence="2" type="ORF">ARMSODRAFT_1027354</name>
</gene>
<evidence type="ECO:0000313" key="3">
    <source>
        <dbReference type="Proteomes" id="UP000218334"/>
    </source>
</evidence>
<dbReference type="AlphaFoldDB" id="A0A2H3ARY8"/>
<name>A0A2H3ARY8_9AGAR</name>
<accession>A0A2H3ARY8</accession>
<dbReference type="EMBL" id="KZ293503">
    <property type="protein sequence ID" value="PBK59504.1"/>
    <property type="molecule type" value="Genomic_DNA"/>
</dbReference>
<keyword evidence="3" id="KW-1185">Reference proteome</keyword>
<evidence type="ECO:0000256" key="1">
    <source>
        <dbReference type="SAM" id="MobiDB-lite"/>
    </source>
</evidence>